<comment type="catalytic activity">
    <reaction evidence="9">
        <text>tRNA(Met) + L-methionine + ATP = L-methionyl-tRNA(Met) + AMP + diphosphate</text>
        <dbReference type="Rhea" id="RHEA:13481"/>
        <dbReference type="Rhea" id="RHEA-COMP:9667"/>
        <dbReference type="Rhea" id="RHEA-COMP:9698"/>
        <dbReference type="ChEBI" id="CHEBI:30616"/>
        <dbReference type="ChEBI" id="CHEBI:33019"/>
        <dbReference type="ChEBI" id="CHEBI:57844"/>
        <dbReference type="ChEBI" id="CHEBI:78442"/>
        <dbReference type="ChEBI" id="CHEBI:78530"/>
        <dbReference type="ChEBI" id="CHEBI:456215"/>
        <dbReference type="EC" id="6.1.1.10"/>
    </reaction>
</comment>
<reference evidence="13 14" key="1">
    <citation type="journal article" date="2021" name="Int. J. Syst. Evol. Microbiol.">
        <title>Reticulibacter mediterranei gen. nov., sp. nov., within the new family Reticulibacteraceae fam. nov., and Ktedonospora formicarum gen. nov., sp. nov., Ktedonobacter robiniae sp. nov., Dictyobacter formicarum sp. nov. and Dictyobacter arantiisoli sp. nov., belonging to the class Ktedonobacteria.</title>
        <authorList>
            <person name="Yabe S."/>
            <person name="Zheng Y."/>
            <person name="Wang C.M."/>
            <person name="Sakai Y."/>
            <person name="Abe K."/>
            <person name="Yokota A."/>
            <person name="Donadio S."/>
            <person name="Cavaletti L."/>
            <person name="Monciardini P."/>
        </authorList>
    </citation>
    <scope>NUCLEOTIDE SEQUENCE [LARGE SCALE GENOMIC DNA]</scope>
    <source>
        <strain evidence="13 14">SOSP1-9</strain>
    </source>
</reference>
<evidence type="ECO:0000256" key="8">
    <source>
        <dbReference type="ARBA" id="ARBA00023146"/>
    </source>
</evidence>
<evidence type="ECO:0000256" key="2">
    <source>
        <dbReference type="ARBA" id="ARBA00004496"/>
    </source>
</evidence>
<evidence type="ECO:0000256" key="1">
    <source>
        <dbReference type="ARBA" id="ARBA00003314"/>
    </source>
</evidence>
<dbReference type="InterPro" id="IPR014758">
    <property type="entry name" value="Met-tRNA_synth"/>
</dbReference>
<evidence type="ECO:0000256" key="4">
    <source>
        <dbReference type="ARBA" id="ARBA00022598"/>
    </source>
</evidence>
<feature type="domain" description="Methionyl/Leucyl tRNA synthetase" evidence="11">
    <location>
        <begin position="40"/>
        <end position="181"/>
    </location>
</feature>
<dbReference type="Gene3D" id="1.10.730.10">
    <property type="entry name" value="Isoleucyl-tRNA Synthetase, Domain 1"/>
    <property type="match status" value="1"/>
</dbReference>
<keyword evidence="8 9" id="KW-0030">Aminoacyl-tRNA synthetase</keyword>
<dbReference type="InterPro" id="IPR015413">
    <property type="entry name" value="Methionyl/Leucyl_tRNA_Synth"/>
</dbReference>
<evidence type="ECO:0000256" key="10">
    <source>
        <dbReference type="RuleBase" id="RU363039"/>
    </source>
</evidence>
<dbReference type="CDD" id="cd07957">
    <property type="entry name" value="Anticodon_Ia_Met"/>
    <property type="match status" value="1"/>
</dbReference>
<comment type="caution">
    <text evidence="9">Lacks conserved residue(s) required for the propagation of feature annotation.</text>
</comment>
<dbReference type="Gene3D" id="2.170.220.10">
    <property type="match status" value="1"/>
</dbReference>
<evidence type="ECO:0000313" key="13">
    <source>
        <dbReference type="EMBL" id="GHO83451.1"/>
    </source>
</evidence>
<keyword evidence="6 9" id="KW-0067">ATP-binding</keyword>
<dbReference type="SUPFAM" id="SSF47323">
    <property type="entry name" value="Anticodon-binding domain of a subclass of class I aminoacyl-tRNA synthetases"/>
    <property type="match status" value="1"/>
</dbReference>
<organism evidence="13 14">
    <name type="scientific">Dictyobacter formicarum</name>
    <dbReference type="NCBI Taxonomy" id="2778368"/>
    <lineage>
        <taxon>Bacteria</taxon>
        <taxon>Bacillati</taxon>
        <taxon>Chloroflexota</taxon>
        <taxon>Ktedonobacteria</taxon>
        <taxon>Ktedonobacterales</taxon>
        <taxon>Dictyobacteraceae</taxon>
        <taxon>Dictyobacter</taxon>
    </lineage>
</organism>
<comment type="subcellular location">
    <subcellularLocation>
        <location evidence="2 9">Cytoplasm</location>
    </subcellularLocation>
</comment>
<dbReference type="GO" id="GO:0016874">
    <property type="term" value="F:ligase activity"/>
    <property type="evidence" value="ECO:0007669"/>
    <property type="project" value="UniProtKB-KW"/>
</dbReference>
<comment type="similarity">
    <text evidence="10">Belongs to the class-I aminoacyl-tRNA synthetase family.</text>
</comment>
<evidence type="ECO:0000259" key="12">
    <source>
        <dbReference type="Pfam" id="PF19303"/>
    </source>
</evidence>
<dbReference type="InterPro" id="IPR023457">
    <property type="entry name" value="Met-tRNA_synth_2"/>
</dbReference>
<keyword evidence="3 9" id="KW-0963">Cytoplasm</keyword>
<feature type="binding site" evidence="9">
    <location>
        <position position="182"/>
    </location>
    <ligand>
        <name>Zn(2+)</name>
        <dbReference type="ChEBI" id="CHEBI:29105"/>
    </ligand>
</feature>
<comment type="function">
    <text evidence="1 9">Is required not only for elongation of protein synthesis but also for the initiation of all mRNA translation through initiator tRNA(fMet) aminoacylation.</text>
</comment>
<accession>A0ABQ3VCL3</accession>
<evidence type="ECO:0000256" key="9">
    <source>
        <dbReference type="HAMAP-Rule" id="MF_01228"/>
    </source>
</evidence>
<feature type="binding site" evidence="9">
    <location>
        <position position="165"/>
    </location>
    <ligand>
        <name>Zn(2+)</name>
        <dbReference type="ChEBI" id="CHEBI:29105"/>
    </ligand>
</feature>
<gene>
    <name evidence="9" type="primary">metG</name>
    <name evidence="13" type="ORF">KSZ_14570</name>
</gene>
<dbReference type="NCBIfam" id="TIGR00398">
    <property type="entry name" value="metG"/>
    <property type="match status" value="1"/>
</dbReference>
<dbReference type="Gene3D" id="3.40.50.620">
    <property type="entry name" value="HUPs"/>
    <property type="match status" value="1"/>
</dbReference>
<dbReference type="InterPro" id="IPR041872">
    <property type="entry name" value="Anticodon_Met"/>
</dbReference>
<dbReference type="PANTHER" id="PTHR43326">
    <property type="entry name" value="METHIONYL-TRNA SYNTHETASE"/>
    <property type="match status" value="1"/>
</dbReference>
<keyword evidence="4 9" id="KW-0436">Ligase</keyword>
<feature type="domain" description="Methionyl/Leucyl tRNA synthetase" evidence="11">
    <location>
        <begin position="186"/>
        <end position="398"/>
    </location>
</feature>
<dbReference type="SUPFAM" id="SSF52374">
    <property type="entry name" value="Nucleotidylyl transferase"/>
    <property type="match status" value="1"/>
</dbReference>
<comment type="caution">
    <text evidence="13">The sequence shown here is derived from an EMBL/GenBank/DDBJ whole genome shotgun (WGS) entry which is preliminary data.</text>
</comment>
<keyword evidence="7 9" id="KW-0648">Protein biosynthesis</keyword>
<dbReference type="Proteomes" id="UP000635565">
    <property type="component" value="Unassembled WGS sequence"/>
</dbReference>
<dbReference type="InterPro" id="IPR033911">
    <property type="entry name" value="MetRS_core"/>
</dbReference>
<keyword evidence="14" id="KW-1185">Reference proteome</keyword>
<evidence type="ECO:0000256" key="6">
    <source>
        <dbReference type="ARBA" id="ARBA00022840"/>
    </source>
</evidence>
<dbReference type="PROSITE" id="PS00178">
    <property type="entry name" value="AA_TRNA_LIGASE_I"/>
    <property type="match status" value="1"/>
</dbReference>
<dbReference type="InterPro" id="IPR009080">
    <property type="entry name" value="tRNAsynth_Ia_anticodon-bd"/>
</dbReference>
<dbReference type="HAMAP" id="MF_01228">
    <property type="entry name" value="Met_tRNA_synth_type2"/>
    <property type="match status" value="1"/>
</dbReference>
<evidence type="ECO:0000259" key="11">
    <source>
        <dbReference type="Pfam" id="PF09334"/>
    </source>
</evidence>
<feature type="binding site" evidence="9">
    <location>
        <position position="162"/>
    </location>
    <ligand>
        <name>Zn(2+)</name>
        <dbReference type="ChEBI" id="CHEBI:29105"/>
    </ligand>
</feature>
<dbReference type="Pfam" id="PF19303">
    <property type="entry name" value="Anticodon_3"/>
    <property type="match status" value="1"/>
</dbReference>
<dbReference type="InterPro" id="IPR014729">
    <property type="entry name" value="Rossmann-like_a/b/a_fold"/>
</dbReference>
<proteinExistence type="inferred from homology"/>
<dbReference type="EC" id="6.1.1.10" evidence="9"/>
<name>A0ABQ3VCL3_9CHLR</name>
<dbReference type="CDD" id="cd00814">
    <property type="entry name" value="MetRS_core"/>
    <property type="match status" value="1"/>
</dbReference>
<comment type="subunit">
    <text evidence="9">Monomer.</text>
</comment>
<keyword evidence="5 9" id="KW-0547">Nucleotide-binding</keyword>
<dbReference type="InterPro" id="IPR001412">
    <property type="entry name" value="aa-tRNA-synth_I_CS"/>
</dbReference>
<dbReference type="NCBIfam" id="NF008900">
    <property type="entry name" value="PRK12267.1"/>
    <property type="match status" value="1"/>
</dbReference>
<evidence type="ECO:0000256" key="3">
    <source>
        <dbReference type="ARBA" id="ARBA00022490"/>
    </source>
</evidence>
<feature type="binding site" evidence="9">
    <location>
        <position position="179"/>
    </location>
    <ligand>
        <name>Zn(2+)</name>
        <dbReference type="ChEBI" id="CHEBI:29105"/>
    </ligand>
</feature>
<dbReference type="EMBL" id="BNJJ01000003">
    <property type="protein sequence ID" value="GHO83451.1"/>
    <property type="molecule type" value="Genomic_DNA"/>
</dbReference>
<protein>
    <recommendedName>
        <fullName evidence="9">Methionine--tRNA ligase</fullName>
        <ecNumber evidence="9">6.1.1.10</ecNumber>
    </recommendedName>
    <alternativeName>
        <fullName evidence="9">Methionyl-tRNA synthetase</fullName>
        <shortName evidence="9">MetRS</shortName>
    </alternativeName>
</protein>
<dbReference type="PANTHER" id="PTHR43326:SF1">
    <property type="entry name" value="METHIONINE--TRNA LIGASE, MITOCHONDRIAL"/>
    <property type="match status" value="1"/>
</dbReference>
<evidence type="ECO:0000313" key="14">
    <source>
        <dbReference type="Proteomes" id="UP000635565"/>
    </source>
</evidence>
<dbReference type="PRINTS" id="PR01041">
    <property type="entry name" value="TRNASYNTHMET"/>
</dbReference>
<sequence length="554" mass="63276">MTQSALLSFFIDCWLFFCEVSAMTYKHSGEDTDESSSTHYYITTAIDYPNGAPHIGHALEKVVADVVARYHRLCGHDTFFSMGIDENSLHVLLKANEKGVEPHLWINTMDETFRRVYQTLDISYDYWIRTTEERHQRASQEMFRRAVAKGDIYKDIYSGWYCPNCNNFYTTEELVGGRCPNHPSLSPEWLHEENYFFALSKYSERLLEHIESHPEFIVPATRKAEVVSLIQQGLRDFSVSRRVRPGTENWGIPIPDDPQHVIYVWFDALTNYLTAVGFPDDEQKFQRYWPADAHVIGKDITRFHCLYWPAMLLSADLPLPKQIPVHGFMSIENQRISKTLGNVIDPVALVEKVGVDAVRYYLTRNFSFASDGDFSRAGLLRFYNDELGNDLGNLLNRVVSMIKRYRQGTVPTAGRPGIPELELQNMASVTLQKAQTALENWEIGQTLSTIWSFVRRVNQYIEHSEPWKLAKQTGEEQHLDTVLYSAAEATRILAILLAPYIPGSSQRIYEQLGLPAFQAGAWEQATTWGSIPFSQVVAGPLLFPRLDPEVAVAL</sequence>
<dbReference type="Pfam" id="PF09334">
    <property type="entry name" value="tRNA-synt_1g"/>
    <property type="match status" value="2"/>
</dbReference>
<feature type="short sequence motif" description="'HIGH' region" evidence="9">
    <location>
        <begin position="47"/>
        <end position="57"/>
    </location>
</feature>
<evidence type="ECO:0000256" key="5">
    <source>
        <dbReference type="ARBA" id="ARBA00022741"/>
    </source>
</evidence>
<evidence type="ECO:0000256" key="7">
    <source>
        <dbReference type="ARBA" id="ARBA00022917"/>
    </source>
</evidence>
<feature type="domain" description="Methionyl-tRNA synthetase anticodon-binding" evidence="12">
    <location>
        <begin position="410"/>
        <end position="515"/>
    </location>
</feature>